<name>A0A1B0C652_9MUSC</name>
<proteinExistence type="predicted"/>
<dbReference type="EMBL" id="JXJN01026437">
    <property type="status" value="NOT_ANNOTATED_CDS"/>
    <property type="molecule type" value="Genomic_DNA"/>
</dbReference>
<dbReference type="EnsemblMetazoa" id="GPPI050194-RA">
    <property type="protein sequence ID" value="GPPI050194-PA"/>
    <property type="gene ID" value="GPPI050194"/>
</dbReference>
<reference evidence="1" key="2">
    <citation type="submission" date="2020-05" db="UniProtKB">
        <authorList>
            <consortium name="EnsemblMetazoa"/>
        </authorList>
    </citation>
    <scope>IDENTIFICATION</scope>
    <source>
        <strain evidence="1">IAEA</strain>
    </source>
</reference>
<dbReference type="VEuPathDB" id="VectorBase:GPPI050194"/>
<accession>A0A1B0C652</accession>
<dbReference type="Proteomes" id="UP000092460">
    <property type="component" value="Unassembled WGS sequence"/>
</dbReference>
<organism evidence="1 2">
    <name type="scientific">Glossina palpalis gambiensis</name>
    <dbReference type="NCBI Taxonomy" id="67801"/>
    <lineage>
        <taxon>Eukaryota</taxon>
        <taxon>Metazoa</taxon>
        <taxon>Ecdysozoa</taxon>
        <taxon>Arthropoda</taxon>
        <taxon>Hexapoda</taxon>
        <taxon>Insecta</taxon>
        <taxon>Pterygota</taxon>
        <taxon>Neoptera</taxon>
        <taxon>Endopterygota</taxon>
        <taxon>Diptera</taxon>
        <taxon>Brachycera</taxon>
        <taxon>Muscomorpha</taxon>
        <taxon>Hippoboscoidea</taxon>
        <taxon>Glossinidae</taxon>
        <taxon>Glossina</taxon>
    </lineage>
</organism>
<protein>
    <submittedName>
        <fullName evidence="1">Uncharacterized protein</fullName>
    </submittedName>
</protein>
<evidence type="ECO:0000313" key="1">
    <source>
        <dbReference type="EnsemblMetazoa" id="GPPI050194-PA"/>
    </source>
</evidence>
<dbReference type="AlphaFoldDB" id="A0A1B0C652"/>
<evidence type="ECO:0000313" key="2">
    <source>
        <dbReference type="Proteomes" id="UP000092460"/>
    </source>
</evidence>
<reference evidence="2" key="1">
    <citation type="submission" date="2015-01" db="EMBL/GenBank/DDBJ databases">
        <authorList>
            <person name="Aksoy S."/>
            <person name="Warren W."/>
            <person name="Wilson R.K."/>
        </authorList>
    </citation>
    <scope>NUCLEOTIDE SEQUENCE [LARGE SCALE GENOMIC DNA]</scope>
    <source>
        <strain evidence="2">IAEA</strain>
    </source>
</reference>
<sequence length="213" mass="24451">MSIIRNMRCKRIKRAGVGKQNVCYEKNDTEARNCVNMAKDGFKAIKWNVDEYDYLANKVDARGWYYQGTPTKQERLERKLVSAKHRHWQKRVLREESFVAEIYKQKEDFSKRQCMQNSVEGYYSTLLKPNGAVMIKLCYASSNVIELLFRIEFLAILPRRKGLLAGGAFFTRTQSYSHTLPFTCLSDICASSTLGPQSTALQVETEQFGGCEG</sequence>
<keyword evidence="2" id="KW-1185">Reference proteome</keyword>